<dbReference type="OrthoDB" id="2839137at2759"/>
<evidence type="ECO:0000313" key="1">
    <source>
        <dbReference type="EMBL" id="KZP18710.1"/>
    </source>
</evidence>
<proteinExistence type="predicted"/>
<protein>
    <submittedName>
        <fullName evidence="1">Uncharacterized protein</fullName>
    </submittedName>
</protein>
<reference evidence="1" key="1">
    <citation type="journal article" date="2016" name="Mol. Biol. Evol.">
        <title>Comparative Genomics of Early-Diverging Mushroom-Forming Fungi Provides Insights into the Origins of Lignocellulose Decay Capabilities.</title>
        <authorList>
            <person name="Nagy L.G."/>
            <person name="Riley R."/>
            <person name="Tritt A."/>
            <person name="Adam C."/>
            <person name="Daum C."/>
            <person name="Floudas D."/>
            <person name="Sun H."/>
            <person name="Yadav J.S."/>
            <person name="Pangilinan J."/>
            <person name="Larsson K.H."/>
            <person name="Matsuura K."/>
            <person name="Barry K."/>
            <person name="Labutti K."/>
            <person name="Kuo R."/>
            <person name="Ohm R.A."/>
            <person name="Bhattacharya S.S."/>
            <person name="Shirouzu T."/>
            <person name="Yoshinaga Y."/>
            <person name="Martin F.M."/>
            <person name="Grigoriev I.V."/>
            <person name="Hibbett D.S."/>
        </authorList>
    </citation>
    <scope>NUCLEOTIDE SEQUENCE [LARGE SCALE GENOMIC DNA]</scope>
    <source>
        <strain evidence="1">CBS 109695</strain>
    </source>
</reference>
<dbReference type="EMBL" id="KV417570">
    <property type="protein sequence ID" value="KZP18710.1"/>
    <property type="molecule type" value="Genomic_DNA"/>
</dbReference>
<name>A0A166HCE2_9AGAM</name>
<gene>
    <name evidence="1" type="ORF">FIBSPDRAFT_863495</name>
</gene>
<sequence length="303" mass="34361">MHCIATFDTAHLRPSDFLDLSSKTCTVVYVVDKLGNIEQEHMPCTLRYERGSRFPAGSAGFLYYHAHPDLPAASEVRFRITPTADPATWAAGQDLLRTDGTPWSFPTIFLAQADHEKVKRQVKSYAGFWSVLQRDGLVPEALHRQCHALIAANKHSFHPTSRFYHSLDQLIPVNFAGSYLGLYAVGGSHIISMRIRDMFSQRTAEGKCVSPYTGSALCRLEKSTLPYHRHMSSKHLVMRIVKILTPVTRNIPRHLITVPLPAEDKLATMRVQWDGRVQTWTNNVGALYDDHPLRTMYRNTYRA</sequence>
<organism evidence="1">
    <name type="scientific">Athelia psychrophila</name>
    <dbReference type="NCBI Taxonomy" id="1759441"/>
    <lineage>
        <taxon>Eukaryota</taxon>
        <taxon>Fungi</taxon>
        <taxon>Dikarya</taxon>
        <taxon>Basidiomycota</taxon>
        <taxon>Agaricomycotina</taxon>
        <taxon>Agaricomycetes</taxon>
        <taxon>Agaricomycetidae</taxon>
        <taxon>Atheliales</taxon>
        <taxon>Atheliaceae</taxon>
        <taxon>Athelia</taxon>
    </lineage>
</organism>
<accession>A0A166HCE2</accession>
<dbReference type="AlphaFoldDB" id="A0A166HCE2"/>